<evidence type="ECO:0000256" key="2">
    <source>
        <dbReference type="ARBA" id="ARBA00022842"/>
    </source>
</evidence>
<dbReference type="GO" id="GO:0008967">
    <property type="term" value="F:phosphoglycolate phosphatase activity"/>
    <property type="evidence" value="ECO:0007669"/>
    <property type="project" value="TreeGrafter"/>
</dbReference>
<dbReference type="SFLD" id="SFLDG01129">
    <property type="entry name" value="C1.5:_HAD__Beta-PGM__Phosphata"/>
    <property type="match status" value="1"/>
</dbReference>
<dbReference type="SUPFAM" id="SSF56784">
    <property type="entry name" value="HAD-like"/>
    <property type="match status" value="1"/>
</dbReference>
<dbReference type="FunFam" id="3.40.50.1000:FF:000022">
    <property type="entry name" value="Phosphoglycolate phosphatase"/>
    <property type="match status" value="1"/>
</dbReference>
<name>A0A372LDW4_9BACI</name>
<dbReference type="Gene3D" id="3.40.50.1000">
    <property type="entry name" value="HAD superfamily/HAD-like"/>
    <property type="match status" value="1"/>
</dbReference>
<dbReference type="OrthoDB" id="9807630at2"/>
<dbReference type="AlphaFoldDB" id="A0A372LDW4"/>
<comment type="function">
    <text evidence="3">Hydrolyzes pyrophosphate formed during P-Ser-HPr dephosphorylation by HPrK/P. Might play a role in controlling the intracellular pyrophosphate pool.</text>
</comment>
<dbReference type="InterPro" id="IPR023733">
    <property type="entry name" value="Pyrophosphatase_Ppax"/>
</dbReference>
<dbReference type="InterPro" id="IPR023214">
    <property type="entry name" value="HAD_sf"/>
</dbReference>
<dbReference type="InterPro" id="IPR050155">
    <property type="entry name" value="HAD-like_hydrolase_sf"/>
</dbReference>
<organism evidence="4 5">
    <name type="scientific">Peribacillus glennii</name>
    <dbReference type="NCBI Taxonomy" id="2303991"/>
    <lineage>
        <taxon>Bacteria</taxon>
        <taxon>Bacillati</taxon>
        <taxon>Bacillota</taxon>
        <taxon>Bacilli</taxon>
        <taxon>Bacillales</taxon>
        <taxon>Bacillaceae</taxon>
        <taxon>Peribacillus</taxon>
    </lineage>
</organism>
<evidence type="ECO:0000256" key="3">
    <source>
        <dbReference type="HAMAP-Rule" id="MF_01250"/>
    </source>
</evidence>
<dbReference type="GO" id="GO:0006281">
    <property type="term" value="P:DNA repair"/>
    <property type="evidence" value="ECO:0007669"/>
    <property type="project" value="TreeGrafter"/>
</dbReference>
<dbReference type="NCBIfam" id="TIGR01549">
    <property type="entry name" value="HAD-SF-IA-v1"/>
    <property type="match status" value="1"/>
</dbReference>
<dbReference type="InterPro" id="IPR023198">
    <property type="entry name" value="PGP-like_dom2"/>
</dbReference>
<dbReference type="Gene3D" id="1.10.150.240">
    <property type="entry name" value="Putative phosphatase, domain 2"/>
    <property type="match status" value="1"/>
</dbReference>
<dbReference type="Proteomes" id="UP000262939">
    <property type="component" value="Unassembled WGS sequence"/>
</dbReference>
<proteinExistence type="inferred from homology"/>
<dbReference type="RefSeq" id="WP_117322534.1">
    <property type="nucleotide sequence ID" value="NZ_QVTD01000005.1"/>
</dbReference>
<dbReference type="Pfam" id="PF13419">
    <property type="entry name" value="HAD_2"/>
    <property type="match status" value="1"/>
</dbReference>
<dbReference type="NCBIfam" id="TIGR01509">
    <property type="entry name" value="HAD-SF-IA-v3"/>
    <property type="match status" value="1"/>
</dbReference>
<evidence type="ECO:0000256" key="1">
    <source>
        <dbReference type="ARBA" id="ARBA00022801"/>
    </source>
</evidence>
<comment type="caution">
    <text evidence="4">The sequence shown here is derived from an EMBL/GenBank/DDBJ whole genome shotgun (WGS) entry which is preliminary data.</text>
</comment>
<dbReference type="HAMAP" id="MF_01250">
    <property type="entry name" value="Pyrophosphat_PpaX"/>
    <property type="match status" value="1"/>
</dbReference>
<keyword evidence="1 3" id="KW-0378">Hydrolase</keyword>
<comment type="cofactor">
    <cofactor evidence="3">
        <name>Mg(2+)</name>
        <dbReference type="ChEBI" id="CHEBI:18420"/>
    </cofactor>
</comment>
<dbReference type="PANTHER" id="PTHR43434">
    <property type="entry name" value="PHOSPHOGLYCOLATE PHOSPHATASE"/>
    <property type="match status" value="1"/>
</dbReference>
<feature type="active site" description="Nucleophile" evidence="3">
    <location>
        <position position="11"/>
    </location>
</feature>
<dbReference type="EMBL" id="QVTD01000005">
    <property type="protein sequence ID" value="RFU63898.1"/>
    <property type="molecule type" value="Genomic_DNA"/>
</dbReference>
<accession>A0A372LDW4</accession>
<keyword evidence="2 3" id="KW-0460">Magnesium</keyword>
<dbReference type="SFLD" id="SFLDS00003">
    <property type="entry name" value="Haloacid_Dehalogenase"/>
    <property type="match status" value="1"/>
</dbReference>
<dbReference type="CDD" id="cd02616">
    <property type="entry name" value="HAD_PPase"/>
    <property type="match status" value="1"/>
</dbReference>
<dbReference type="GO" id="GO:0000287">
    <property type="term" value="F:magnesium ion binding"/>
    <property type="evidence" value="ECO:0007669"/>
    <property type="project" value="UniProtKB-UniRule"/>
</dbReference>
<comment type="similarity">
    <text evidence="3">Belongs to the HAD-like hydrolase superfamily. PpaX family.</text>
</comment>
<dbReference type="EC" id="3.6.1.1" evidence="3"/>
<dbReference type="GO" id="GO:0004427">
    <property type="term" value="F:inorganic diphosphate phosphatase activity"/>
    <property type="evidence" value="ECO:0007669"/>
    <property type="project" value="UniProtKB-UniRule"/>
</dbReference>
<evidence type="ECO:0000313" key="5">
    <source>
        <dbReference type="Proteomes" id="UP000262939"/>
    </source>
</evidence>
<evidence type="ECO:0000313" key="4">
    <source>
        <dbReference type="EMBL" id="RFU63898.1"/>
    </source>
</evidence>
<dbReference type="InterPro" id="IPR036412">
    <property type="entry name" value="HAD-like_sf"/>
</dbReference>
<dbReference type="SFLD" id="SFLDG01135">
    <property type="entry name" value="C1.5.6:_HAD__Beta-PGM__Phospha"/>
    <property type="match status" value="1"/>
</dbReference>
<gene>
    <name evidence="3 4" type="primary">ppaX</name>
    <name evidence="4" type="ORF">D0466_10615</name>
</gene>
<protein>
    <recommendedName>
        <fullName evidence="3">Pyrophosphatase PpaX</fullName>
        <ecNumber evidence="3">3.6.1.1</ecNumber>
    </recommendedName>
</protein>
<keyword evidence="5" id="KW-1185">Reference proteome</keyword>
<reference evidence="4 5" key="1">
    <citation type="submission" date="2018-08" db="EMBL/GenBank/DDBJ databases">
        <title>Bacillus chawlae sp. nov., Bacillus glennii sp. nov., and Bacillus saganii sp. nov. Isolated from the Vehicle Assembly Building at Kennedy Space Center where the Viking Spacecraft were Assembled.</title>
        <authorList>
            <person name="Seuylemezian A."/>
            <person name="Vaishampayan P."/>
        </authorList>
    </citation>
    <scope>NUCLEOTIDE SEQUENCE [LARGE SCALE GENOMIC DNA]</scope>
    <source>
        <strain evidence="4 5">V44-8</strain>
    </source>
</reference>
<dbReference type="PANTHER" id="PTHR43434:SF26">
    <property type="entry name" value="PYROPHOSPHATASE PPAX"/>
    <property type="match status" value="1"/>
</dbReference>
<dbReference type="GO" id="GO:0005829">
    <property type="term" value="C:cytosol"/>
    <property type="evidence" value="ECO:0007669"/>
    <property type="project" value="TreeGrafter"/>
</dbReference>
<dbReference type="InterPro" id="IPR041492">
    <property type="entry name" value="HAD_2"/>
</dbReference>
<comment type="catalytic activity">
    <reaction evidence="3">
        <text>diphosphate + H2O = 2 phosphate + H(+)</text>
        <dbReference type="Rhea" id="RHEA:24576"/>
        <dbReference type="ChEBI" id="CHEBI:15377"/>
        <dbReference type="ChEBI" id="CHEBI:15378"/>
        <dbReference type="ChEBI" id="CHEBI:33019"/>
        <dbReference type="ChEBI" id="CHEBI:43474"/>
        <dbReference type="EC" id="3.6.1.1"/>
    </reaction>
</comment>
<dbReference type="NCBIfam" id="NF009804">
    <property type="entry name" value="PRK13288.1"/>
    <property type="match status" value="1"/>
</dbReference>
<dbReference type="InterPro" id="IPR006439">
    <property type="entry name" value="HAD-SF_hydro_IA"/>
</dbReference>
<sequence length="217" mass="24316">MGNKITTLLFDLDGTLINTNDLIIASFTATLNHYYPDKYSREDILPFIGPSLHDTFYSIDPERVDEMIVRYREHNIQNHDAMVTQYEGVYETIKTLHELGYKIGIVTTKKRDVVLKGLKLSGLDEFFEVIVSLDDVERAKPDPEPVYKALDLLGSSPAEAIMVGDNHHDILAGKNAGTLTAGVAWTVKGRDYLEEFEPDYILDHMGDLITIVGAAVK</sequence>